<dbReference type="PANTHER" id="PTHR33048">
    <property type="entry name" value="PTH11-LIKE INTEGRAL MEMBRANE PROTEIN (AFU_ORTHOLOGUE AFUA_5G11245)"/>
    <property type="match status" value="1"/>
</dbReference>
<feature type="transmembrane region" description="Helical" evidence="7">
    <location>
        <begin position="257"/>
        <end position="277"/>
    </location>
</feature>
<reference evidence="9 10" key="1">
    <citation type="submission" date="2024-01" db="EMBL/GenBank/DDBJ databases">
        <title>Complete genome of Cladobotryum mycophilum ATHUM6906.</title>
        <authorList>
            <person name="Christinaki A.C."/>
            <person name="Myridakis A.I."/>
            <person name="Kouvelis V.N."/>
        </authorList>
    </citation>
    <scope>NUCLEOTIDE SEQUENCE [LARGE SCALE GENOMIC DNA]</scope>
    <source>
        <strain evidence="9 10">ATHUM6906</strain>
    </source>
</reference>
<evidence type="ECO:0000259" key="8">
    <source>
        <dbReference type="Pfam" id="PF20684"/>
    </source>
</evidence>
<feature type="transmembrane region" description="Helical" evidence="7">
    <location>
        <begin position="15"/>
        <end position="34"/>
    </location>
</feature>
<dbReference type="Pfam" id="PF20684">
    <property type="entry name" value="Fung_rhodopsin"/>
    <property type="match status" value="1"/>
</dbReference>
<evidence type="ECO:0000256" key="4">
    <source>
        <dbReference type="ARBA" id="ARBA00023136"/>
    </source>
</evidence>
<organism evidence="9 10">
    <name type="scientific">Cladobotryum mycophilum</name>
    <dbReference type="NCBI Taxonomy" id="491253"/>
    <lineage>
        <taxon>Eukaryota</taxon>
        <taxon>Fungi</taxon>
        <taxon>Dikarya</taxon>
        <taxon>Ascomycota</taxon>
        <taxon>Pezizomycotina</taxon>
        <taxon>Sordariomycetes</taxon>
        <taxon>Hypocreomycetidae</taxon>
        <taxon>Hypocreales</taxon>
        <taxon>Hypocreaceae</taxon>
        <taxon>Cladobotryum</taxon>
    </lineage>
</organism>
<evidence type="ECO:0000256" key="5">
    <source>
        <dbReference type="ARBA" id="ARBA00038359"/>
    </source>
</evidence>
<feature type="transmembrane region" description="Helical" evidence="7">
    <location>
        <begin position="129"/>
        <end position="151"/>
    </location>
</feature>
<comment type="subcellular location">
    <subcellularLocation>
        <location evidence="1">Membrane</location>
        <topology evidence="1">Multi-pass membrane protein</topology>
    </subcellularLocation>
</comment>
<keyword evidence="3 7" id="KW-1133">Transmembrane helix</keyword>
<dbReference type="Proteomes" id="UP001338125">
    <property type="component" value="Unassembled WGS sequence"/>
</dbReference>
<keyword evidence="10" id="KW-1185">Reference proteome</keyword>
<dbReference type="EMBL" id="JAVFKD010000001">
    <property type="protein sequence ID" value="KAK5998967.1"/>
    <property type="molecule type" value="Genomic_DNA"/>
</dbReference>
<accession>A0ABR0T3G9</accession>
<feature type="transmembrane region" description="Helical" evidence="7">
    <location>
        <begin position="46"/>
        <end position="71"/>
    </location>
</feature>
<keyword evidence="4 7" id="KW-0472">Membrane</keyword>
<comment type="similarity">
    <text evidence="5">Belongs to the SAT4 family.</text>
</comment>
<evidence type="ECO:0000313" key="10">
    <source>
        <dbReference type="Proteomes" id="UP001338125"/>
    </source>
</evidence>
<evidence type="ECO:0000256" key="7">
    <source>
        <dbReference type="SAM" id="Phobius"/>
    </source>
</evidence>
<feature type="domain" description="Rhodopsin" evidence="8">
    <location>
        <begin position="34"/>
        <end position="283"/>
    </location>
</feature>
<feature type="transmembrane region" description="Helical" evidence="7">
    <location>
        <begin position="217"/>
        <end position="237"/>
    </location>
</feature>
<feature type="compositionally biased region" description="Basic and acidic residues" evidence="6">
    <location>
        <begin position="309"/>
        <end position="326"/>
    </location>
</feature>
<dbReference type="PANTHER" id="PTHR33048:SF47">
    <property type="entry name" value="INTEGRAL MEMBRANE PROTEIN-RELATED"/>
    <property type="match status" value="1"/>
</dbReference>
<evidence type="ECO:0000256" key="1">
    <source>
        <dbReference type="ARBA" id="ARBA00004141"/>
    </source>
</evidence>
<protein>
    <recommendedName>
        <fullName evidence="8">Rhodopsin domain-containing protein</fullName>
    </recommendedName>
</protein>
<evidence type="ECO:0000313" key="9">
    <source>
        <dbReference type="EMBL" id="KAK5998967.1"/>
    </source>
</evidence>
<feature type="transmembrane region" description="Helical" evidence="7">
    <location>
        <begin position="91"/>
        <end position="117"/>
    </location>
</feature>
<sequence>MEAPPGVDLAEDRRSVILAGSMTTWALAITAVILRIMSRRMRNIKLWLDDWLIIASLIPACAHILAMSVYAVSRGLGKHIWVAPPDAVYAWAIGLFIAEVGYTLTLMSVKWSILAFYWRSFSVRESAQIPILILAVIVLIWSIAVLIVTALQCQPTRAWWDRFHPVHPMHPSEYKCTVDSTKFFYGNAIPTIITDVMMLALPIPYVLRLQLPRGQKVALIGIFLVGIFVTIVSIVRLNYLLHTDLSSPDITWNFVDVGLWSILEGNIATICACLPFLRPILSKIPCGMFNLASIASNKQQQSSSNPKPGHPDQSDHLRSWEGDGKYGKLGTHVRSYSRTAGRDEHPFVYLADNGSERDMPTSSQDSRQIELTHIPAGGRTSPIDGILVTREIHVV</sequence>
<evidence type="ECO:0000256" key="2">
    <source>
        <dbReference type="ARBA" id="ARBA00022692"/>
    </source>
</evidence>
<name>A0ABR0T3G9_9HYPO</name>
<dbReference type="InterPro" id="IPR052337">
    <property type="entry name" value="SAT4-like"/>
</dbReference>
<proteinExistence type="inferred from homology"/>
<feature type="transmembrane region" description="Helical" evidence="7">
    <location>
        <begin position="183"/>
        <end position="205"/>
    </location>
</feature>
<gene>
    <name evidence="9" type="ORF">PT974_01351</name>
</gene>
<evidence type="ECO:0000256" key="6">
    <source>
        <dbReference type="SAM" id="MobiDB-lite"/>
    </source>
</evidence>
<dbReference type="InterPro" id="IPR049326">
    <property type="entry name" value="Rhodopsin_dom_fungi"/>
</dbReference>
<keyword evidence="2 7" id="KW-0812">Transmembrane</keyword>
<comment type="caution">
    <text evidence="9">The sequence shown here is derived from an EMBL/GenBank/DDBJ whole genome shotgun (WGS) entry which is preliminary data.</text>
</comment>
<evidence type="ECO:0000256" key="3">
    <source>
        <dbReference type="ARBA" id="ARBA00022989"/>
    </source>
</evidence>
<feature type="region of interest" description="Disordered" evidence="6">
    <location>
        <begin position="297"/>
        <end position="326"/>
    </location>
</feature>
<feature type="compositionally biased region" description="Low complexity" evidence="6">
    <location>
        <begin position="297"/>
        <end position="307"/>
    </location>
</feature>